<dbReference type="InterPro" id="IPR053932">
    <property type="entry name" value="GeBP-like_DBD"/>
</dbReference>
<evidence type="ECO:0000313" key="5">
    <source>
        <dbReference type="Proteomes" id="UP001408789"/>
    </source>
</evidence>
<feature type="compositionally biased region" description="Acidic residues" evidence="2">
    <location>
        <begin position="14"/>
        <end position="41"/>
    </location>
</feature>
<feature type="region of interest" description="Disordered" evidence="2">
    <location>
        <begin position="267"/>
        <end position="295"/>
    </location>
</feature>
<keyword evidence="5" id="KW-1185">Reference proteome</keyword>
<dbReference type="PANTHER" id="PTHR31662:SF90">
    <property type="entry name" value="DNA-BINDING STOREKEEPER PROTEIN-RELATED TRANSCRIPTIONAL REGULATOR-RELATED"/>
    <property type="match status" value="1"/>
</dbReference>
<dbReference type="GO" id="GO:0005634">
    <property type="term" value="C:nucleus"/>
    <property type="evidence" value="ECO:0007669"/>
    <property type="project" value="TreeGrafter"/>
</dbReference>
<protein>
    <recommendedName>
        <fullName evidence="3">Glabrous enhancer-binding protein-like DBD domain-containing protein</fullName>
    </recommendedName>
</protein>
<evidence type="ECO:0000259" key="3">
    <source>
        <dbReference type="Pfam" id="PF04504"/>
    </source>
</evidence>
<dbReference type="Pfam" id="PF04504">
    <property type="entry name" value="GeBP-like_DBD"/>
    <property type="match status" value="1"/>
</dbReference>
<organism evidence="4 5">
    <name type="scientific">Deinandra increscens subsp. villosa</name>
    <dbReference type="NCBI Taxonomy" id="3103831"/>
    <lineage>
        <taxon>Eukaryota</taxon>
        <taxon>Viridiplantae</taxon>
        <taxon>Streptophyta</taxon>
        <taxon>Embryophyta</taxon>
        <taxon>Tracheophyta</taxon>
        <taxon>Spermatophyta</taxon>
        <taxon>Magnoliopsida</taxon>
        <taxon>eudicotyledons</taxon>
        <taxon>Gunneridae</taxon>
        <taxon>Pentapetalae</taxon>
        <taxon>asterids</taxon>
        <taxon>campanulids</taxon>
        <taxon>Asterales</taxon>
        <taxon>Asteraceae</taxon>
        <taxon>Asteroideae</taxon>
        <taxon>Heliantheae alliance</taxon>
        <taxon>Madieae</taxon>
        <taxon>Madiinae</taxon>
        <taxon>Deinandra</taxon>
    </lineage>
</organism>
<feature type="compositionally biased region" description="Low complexity" evidence="2">
    <location>
        <begin position="284"/>
        <end position="295"/>
    </location>
</feature>
<dbReference type="Proteomes" id="UP001408789">
    <property type="component" value="Unassembled WGS sequence"/>
</dbReference>
<gene>
    <name evidence="4" type="ORF">SSX86_023122</name>
</gene>
<dbReference type="InterPro" id="IPR007592">
    <property type="entry name" value="GEBP"/>
</dbReference>
<feature type="region of interest" description="Disordered" evidence="2">
    <location>
        <begin position="234"/>
        <end position="253"/>
    </location>
</feature>
<feature type="domain" description="Glabrous enhancer-binding protein-like DBD" evidence="3">
    <location>
        <begin position="170"/>
        <end position="264"/>
    </location>
</feature>
<feature type="compositionally biased region" description="Low complexity" evidence="2">
    <location>
        <begin position="56"/>
        <end position="85"/>
    </location>
</feature>
<comment type="similarity">
    <text evidence="1">Belongs to the GeBP family.</text>
</comment>
<dbReference type="EMBL" id="JBCNJP010000023">
    <property type="protein sequence ID" value="KAK9058282.1"/>
    <property type="molecule type" value="Genomic_DNA"/>
</dbReference>
<dbReference type="GO" id="GO:0006355">
    <property type="term" value="P:regulation of DNA-templated transcription"/>
    <property type="evidence" value="ECO:0007669"/>
    <property type="project" value="InterPro"/>
</dbReference>
<name>A0AAP0CQF9_9ASTR</name>
<evidence type="ECO:0000313" key="4">
    <source>
        <dbReference type="EMBL" id="KAK9058282.1"/>
    </source>
</evidence>
<evidence type="ECO:0000256" key="1">
    <source>
        <dbReference type="ARBA" id="ARBA00010820"/>
    </source>
</evidence>
<feature type="compositionally biased region" description="Basic and acidic residues" evidence="2">
    <location>
        <begin position="1"/>
        <end position="13"/>
    </location>
</feature>
<dbReference type="PANTHER" id="PTHR31662">
    <property type="entry name" value="BNAANNG10740D PROTEIN-RELATED"/>
    <property type="match status" value="1"/>
</dbReference>
<evidence type="ECO:0000256" key="2">
    <source>
        <dbReference type="SAM" id="MobiDB-lite"/>
    </source>
</evidence>
<reference evidence="4 5" key="1">
    <citation type="submission" date="2024-04" db="EMBL/GenBank/DDBJ databases">
        <title>The reference genome of an endangered Asteraceae, Deinandra increscens subsp. villosa, native to the Central Coast of California.</title>
        <authorList>
            <person name="Guilliams M."/>
            <person name="Hasenstab-Lehman K."/>
            <person name="Meyer R."/>
            <person name="Mcevoy S."/>
        </authorList>
    </citation>
    <scope>NUCLEOTIDE SEQUENCE [LARGE SCALE GENOMIC DNA]</scope>
    <source>
        <tissue evidence="4">Leaf</tissue>
    </source>
</reference>
<feature type="compositionally biased region" description="Basic and acidic residues" evidence="2">
    <location>
        <begin position="237"/>
        <end position="253"/>
    </location>
</feature>
<proteinExistence type="inferred from homology"/>
<accession>A0AAP0CQF9</accession>
<feature type="region of interest" description="Disordered" evidence="2">
    <location>
        <begin position="1"/>
        <end position="167"/>
    </location>
</feature>
<dbReference type="AlphaFoldDB" id="A0AAP0CQF9"/>
<sequence>MAQNDLKPHHSSSEEDEEEEEEEASGSEDEQTSGSETDEVSDSASDEKPNPPEPTKPIIAPPKSAIKPQAPDSSESGTEESGSSDTDSDSPPKKSPVADPKIKPISSKPMDREAPSLDSKVAKKSGSKTSSTPPPTSKRPSVAPAASEKDPKKSRTNTAAADDDSKKQLFQRLWSEDDEIVILKGMIDYKSETGENPIADTAAFHEFIKKSLHVDVSRAQLVDKIRRLRKKFVNNASREKNGKDRSFSKSHEQKGYELSKLIWGGSGHSSGAESKKAKSQNQKNGNGASTSGGTAATTLLKSNGLDEKEVALMEVEKNMDISRFVRYGGRDDSPVLTEEIVKAGMELVEGSKRVELEDKWKSLKKQELELYLKKMELIKEQALVVLEAVNSSGN</sequence>
<comment type="caution">
    <text evidence="4">The sequence shown here is derived from an EMBL/GenBank/DDBJ whole genome shotgun (WGS) entry which is preliminary data.</text>
</comment>